<dbReference type="Proteomes" id="UP000708208">
    <property type="component" value="Unassembled WGS sequence"/>
</dbReference>
<evidence type="ECO:0000313" key="9">
    <source>
        <dbReference type="Proteomes" id="UP000708208"/>
    </source>
</evidence>
<evidence type="ECO:0000256" key="3">
    <source>
        <dbReference type="ARBA" id="ARBA00022448"/>
    </source>
</evidence>
<evidence type="ECO:0000256" key="1">
    <source>
        <dbReference type="ARBA" id="ARBA00004608"/>
    </source>
</evidence>
<dbReference type="AlphaFoldDB" id="A0A8J2L6H5"/>
<dbReference type="GO" id="GO:0015031">
    <property type="term" value="P:protein transport"/>
    <property type="evidence" value="ECO:0007669"/>
    <property type="project" value="UniProtKB-KW"/>
</dbReference>
<evidence type="ECO:0000256" key="2">
    <source>
        <dbReference type="ARBA" id="ARBA00006190"/>
    </source>
</evidence>
<name>A0A8J2L6H5_9HEXA</name>
<dbReference type="InterPro" id="IPR005024">
    <property type="entry name" value="Snf7_fam"/>
</dbReference>
<dbReference type="PANTHER" id="PTHR22761:SF5">
    <property type="entry name" value="CHARGED MULTIVESICULAR BODY PROTEIN 6"/>
    <property type="match status" value="1"/>
</dbReference>
<keyword evidence="5" id="KW-0653">Protein transport</keyword>
<dbReference type="GO" id="GO:0006900">
    <property type="term" value="P:vesicle budding from membrane"/>
    <property type="evidence" value="ECO:0007669"/>
    <property type="project" value="TreeGrafter"/>
</dbReference>
<dbReference type="EMBL" id="CAJVCH010537776">
    <property type="protein sequence ID" value="CAG7825880.1"/>
    <property type="molecule type" value="Genomic_DNA"/>
</dbReference>
<evidence type="ECO:0000313" key="8">
    <source>
        <dbReference type="EMBL" id="CAG7825880.1"/>
    </source>
</evidence>
<dbReference type="GO" id="GO:0005771">
    <property type="term" value="C:multivesicular body"/>
    <property type="evidence" value="ECO:0007669"/>
    <property type="project" value="TreeGrafter"/>
</dbReference>
<accession>A0A8J2L6H5</accession>
<dbReference type="Pfam" id="PF03357">
    <property type="entry name" value="Snf7"/>
    <property type="match status" value="1"/>
</dbReference>
<organism evidence="8 9">
    <name type="scientific">Allacma fusca</name>
    <dbReference type="NCBI Taxonomy" id="39272"/>
    <lineage>
        <taxon>Eukaryota</taxon>
        <taxon>Metazoa</taxon>
        <taxon>Ecdysozoa</taxon>
        <taxon>Arthropoda</taxon>
        <taxon>Hexapoda</taxon>
        <taxon>Collembola</taxon>
        <taxon>Symphypleona</taxon>
        <taxon>Sminthuridae</taxon>
        <taxon>Allacma</taxon>
    </lineage>
</organism>
<sequence>MGLIFGKSKKPVSKVTEQDKAILQLKKQRDMLKQYQQKILLTLDKEKILAKKLLQEGKKDRAKLLLKKKRFQETLLQKSEGQLDNVERLVHDLEFSSIEMKVLEGLKLGNDALKQVHDIMSIEDVEKILEETREGVEKQKEIDDLLSANLSPEDLVEVETELEKIMAEANVPRDLSKLSPDSEEVVSLPEVPETSLPEIQQKERPAKHAEKVLVAAS</sequence>
<dbReference type="GO" id="GO:0000815">
    <property type="term" value="C:ESCRT III complex"/>
    <property type="evidence" value="ECO:0007669"/>
    <property type="project" value="TreeGrafter"/>
</dbReference>
<proteinExistence type="inferred from homology"/>
<evidence type="ECO:0000256" key="6">
    <source>
        <dbReference type="ARBA" id="ARBA00023136"/>
    </source>
</evidence>
<feature type="compositionally biased region" description="Basic and acidic residues" evidence="7">
    <location>
        <begin position="200"/>
        <end position="211"/>
    </location>
</feature>
<comment type="caution">
    <text evidence="8">The sequence shown here is derived from an EMBL/GenBank/DDBJ whole genome shotgun (WGS) entry which is preliminary data.</text>
</comment>
<comment type="similarity">
    <text evidence="2">Belongs to the SNF7 family.</text>
</comment>
<keyword evidence="9" id="KW-1185">Reference proteome</keyword>
<gene>
    <name evidence="8" type="ORF">AFUS01_LOCUS35963</name>
</gene>
<feature type="region of interest" description="Disordered" evidence="7">
    <location>
        <begin position="171"/>
        <end position="217"/>
    </location>
</feature>
<keyword evidence="6" id="KW-0472">Membrane</keyword>
<comment type="subcellular location">
    <subcellularLocation>
        <location evidence="1">Endosome membrane</location>
    </subcellularLocation>
</comment>
<dbReference type="GO" id="GO:0032511">
    <property type="term" value="P:late endosome to vacuole transport via multivesicular body sorting pathway"/>
    <property type="evidence" value="ECO:0007669"/>
    <property type="project" value="TreeGrafter"/>
</dbReference>
<dbReference type="OrthoDB" id="441172at2759"/>
<evidence type="ECO:0000256" key="4">
    <source>
        <dbReference type="ARBA" id="ARBA00022753"/>
    </source>
</evidence>
<evidence type="ECO:0000256" key="7">
    <source>
        <dbReference type="SAM" id="MobiDB-lite"/>
    </source>
</evidence>
<protein>
    <recommendedName>
        <fullName evidence="10">Charged multivesicular body protein 6</fullName>
    </recommendedName>
</protein>
<evidence type="ECO:0000256" key="5">
    <source>
        <dbReference type="ARBA" id="ARBA00022927"/>
    </source>
</evidence>
<evidence type="ECO:0008006" key="10">
    <source>
        <dbReference type="Google" id="ProtNLM"/>
    </source>
</evidence>
<reference evidence="8" key="1">
    <citation type="submission" date="2021-06" db="EMBL/GenBank/DDBJ databases">
        <authorList>
            <person name="Hodson N. C."/>
            <person name="Mongue J. A."/>
            <person name="Jaron S. K."/>
        </authorList>
    </citation>
    <scope>NUCLEOTIDE SEQUENCE</scope>
</reference>
<dbReference type="PANTHER" id="PTHR22761">
    <property type="entry name" value="CHARGED MULTIVESICULAR BODY PROTEIN"/>
    <property type="match status" value="1"/>
</dbReference>
<keyword evidence="4" id="KW-0967">Endosome</keyword>
<keyword evidence="3" id="KW-0813">Transport</keyword>